<organism evidence="5 6">
    <name type="scientific">Salininema proteolyticum</name>
    <dbReference type="NCBI Taxonomy" id="1607685"/>
    <lineage>
        <taxon>Bacteria</taxon>
        <taxon>Bacillati</taxon>
        <taxon>Actinomycetota</taxon>
        <taxon>Actinomycetes</taxon>
        <taxon>Glycomycetales</taxon>
        <taxon>Glycomycetaceae</taxon>
        <taxon>Salininema</taxon>
    </lineage>
</organism>
<comment type="caution">
    <text evidence="5">The sequence shown here is derived from an EMBL/GenBank/DDBJ whole genome shotgun (WGS) entry which is preliminary data.</text>
</comment>
<keyword evidence="1" id="KW-0805">Transcription regulation</keyword>
<evidence type="ECO:0000259" key="4">
    <source>
        <dbReference type="PROSITE" id="PS50995"/>
    </source>
</evidence>
<protein>
    <submittedName>
        <fullName evidence="5">MarR family winged helix-turn-helix transcriptional regulator</fullName>
    </submittedName>
</protein>
<evidence type="ECO:0000313" key="6">
    <source>
        <dbReference type="Proteomes" id="UP001595823"/>
    </source>
</evidence>
<keyword evidence="3" id="KW-0804">Transcription</keyword>
<dbReference type="SMART" id="SM00347">
    <property type="entry name" value="HTH_MARR"/>
    <property type="match status" value="1"/>
</dbReference>
<dbReference type="RefSeq" id="WP_380625875.1">
    <property type="nucleotide sequence ID" value="NZ_JBHSDK010000062.1"/>
</dbReference>
<dbReference type="PROSITE" id="PS01117">
    <property type="entry name" value="HTH_MARR_1"/>
    <property type="match status" value="1"/>
</dbReference>
<dbReference type="InterPro" id="IPR000835">
    <property type="entry name" value="HTH_MarR-typ"/>
</dbReference>
<dbReference type="PANTHER" id="PTHR33164">
    <property type="entry name" value="TRANSCRIPTIONAL REGULATOR, MARR FAMILY"/>
    <property type="match status" value="1"/>
</dbReference>
<dbReference type="Gene3D" id="1.10.10.10">
    <property type="entry name" value="Winged helix-like DNA-binding domain superfamily/Winged helix DNA-binding domain"/>
    <property type="match status" value="1"/>
</dbReference>
<dbReference type="SUPFAM" id="SSF46785">
    <property type="entry name" value="Winged helix' DNA-binding domain"/>
    <property type="match status" value="1"/>
</dbReference>
<name>A0ABV8U4R1_9ACTN</name>
<keyword evidence="6" id="KW-1185">Reference proteome</keyword>
<keyword evidence="2" id="KW-0238">DNA-binding</keyword>
<dbReference type="EMBL" id="JBHSDK010000062">
    <property type="protein sequence ID" value="MFC4338130.1"/>
    <property type="molecule type" value="Genomic_DNA"/>
</dbReference>
<feature type="domain" description="HTH marR-type" evidence="4">
    <location>
        <begin position="13"/>
        <end position="133"/>
    </location>
</feature>
<dbReference type="Pfam" id="PF12802">
    <property type="entry name" value="MarR_2"/>
    <property type="match status" value="1"/>
</dbReference>
<evidence type="ECO:0000256" key="2">
    <source>
        <dbReference type="ARBA" id="ARBA00023125"/>
    </source>
</evidence>
<reference evidence="6" key="1">
    <citation type="journal article" date="2019" name="Int. J. Syst. Evol. Microbiol.">
        <title>The Global Catalogue of Microorganisms (GCM) 10K type strain sequencing project: providing services to taxonomists for standard genome sequencing and annotation.</title>
        <authorList>
            <consortium name="The Broad Institute Genomics Platform"/>
            <consortium name="The Broad Institute Genome Sequencing Center for Infectious Disease"/>
            <person name="Wu L."/>
            <person name="Ma J."/>
        </authorList>
    </citation>
    <scope>NUCLEOTIDE SEQUENCE [LARGE SCALE GENOMIC DNA]</scope>
    <source>
        <strain evidence="6">IBRC-M 10908</strain>
    </source>
</reference>
<dbReference type="InterPro" id="IPR023187">
    <property type="entry name" value="Tscrpt_reg_MarR-type_CS"/>
</dbReference>
<dbReference type="PANTHER" id="PTHR33164:SF99">
    <property type="entry name" value="MARR FAMILY REGULATORY PROTEIN"/>
    <property type="match status" value="1"/>
</dbReference>
<dbReference type="InterPro" id="IPR036388">
    <property type="entry name" value="WH-like_DNA-bd_sf"/>
</dbReference>
<proteinExistence type="predicted"/>
<evidence type="ECO:0000313" key="5">
    <source>
        <dbReference type="EMBL" id="MFC4338130.1"/>
    </source>
</evidence>
<evidence type="ECO:0000256" key="3">
    <source>
        <dbReference type="ARBA" id="ARBA00023163"/>
    </source>
</evidence>
<dbReference type="PROSITE" id="PS50995">
    <property type="entry name" value="HTH_MARR_2"/>
    <property type="match status" value="1"/>
</dbReference>
<evidence type="ECO:0000256" key="1">
    <source>
        <dbReference type="ARBA" id="ARBA00023015"/>
    </source>
</evidence>
<dbReference type="InterPro" id="IPR039422">
    <property type="entry name" value="MarR/SlyA-like"/>
</dbReference>
<accession>A0ABV8U4R1</accession>
<gene>
    <name evidence="5" type="ORF">ACFPET_23335</name>
</gene>
<dbReference type="InterPro" id="IPR036390">
    <property type="entry name" value="WH_DNA-bd_sf"/>
</dbReference>
<sequence length="133" mass="14452">MTGFDADEAKVQWCDLVNTYHRVSCALESELGEKHGLGLSDYSVLDMLGGACGVAGEKIPMKRIQEKLYLSQSAFSRAVTRLEKQGAVSRAACSTDRRSVFLTITPDGSRRLEEAAPTFKAVLESTLPEGRPA</sequence>
<dbReference type="Proteomes" id="UP001595823">
    <property type="component" value="Unassembled WGS sequence"/>
</dbReference>